<dbReference type="Proteomes" id="UP000737171">
    <property type="component" value="Unassembled WGS sequence"/>
</dbReference>
<dbReference type="GO" id="GO:0008448">
    <property type="term" value="F:N-acetylglucosamine-6-phosphate deacetylase activity"/>
    <property type="evidence" value="ECO:0007669"/>
    <property type="project" value="UniProtKB-EC"/>
</dbReference>
<dbReference type="RefSeq" id="WP_173128344.1">
    <property type="nucleotide sequence ID" value="NZ_JABRWJ010000007.1"/>
</dbReference>
<organism evidence="7 8">
    <name type="scientific">Pseudaquabacterium terrae</name>
    <dbReference type="NCBI Taxonomy" id="2732868"/>
    <lineage>
        <taxon>Bacteria</taxon>
        <taxon>Pseudomonadati</taxon>
        <taxon>Pseudomonadota</taxon>
        <taxon>Betaproteobacteria</taxon>
        <taxon>Burkholderiales</taxon>
        <taxon>Sphaerotilaceae</taxon>
        <taxon>Pseudaquabacterium</taxon>
    </lineage>
</organism>
<reference evidence="7 8" key="1">
    <citation type="submission" date="2020-05" db="EMBL/GenBank/DDBJ databases">
        <title>Aquincola sp. isolate from soil.</title>
        <authorList>
            <person name="Han J."/>
            <person name="Kim D.-U."/>
        </authorList>
    </citation>
    <scope>NUCLEOTIDE SEQUENCE [LARGE SCALE GENOMIC DNA]</scope>
    <source>
        <strain evidence="7 8">S2</strain>
    </source>
</reference>
<dbReference type="PIRSF" id="PIRSF038994">
    <property type="entry name" value="NagA"/>
    <property type="match status" value="1"/>
</dbReference>
<dbReference type="Gene3D" id="3.20.20.140">
    <property type="entry name" value="Metal-dependent hydrolases"/>
    <property type="match status" value="1"/>
</dbReference>
<dbReference type="EMBL" id="JABRWJ010000007">
    <property type="protein sequence ID" value="NRF70107.1"/>
    <property type="molecule type" value="Genomic_DNA"/>
</dbReference>
<evidence type="ECO:0000256" key="3">
    <source>
        <dbReference type="ARBA" id="ARBA00022801"/>
    </source>
</evidence>
<keyword evidence="2" id="KW-0479">Metal-binding</keyword>
<proteinExistence type="inferred from homology"/>
<dbReference type="Gene3D" id="2.30.40.10">
    <property type="entry name" value="Urease, subunit C, domain 1"/>
    <property type="match status" value="1"/>
</dbReference>
<dbReference type="PANTHER" id="PTHR11113">
    <property type="entry name" value="N-ACETYLGLUCOSAMINE-6-PHOSPHATE DEACETYLASE"/>
    <property type="match status" value="1"/>
</dbReference>
<feature type="domain" description="Amidohydrolase-related" evidence="6">
    <location>
        <begin position="61"/>
        <end position="381"/>
    </location>
</feature>
<sequence>MLSPANRLPADGPAARRLDGHILTPRGFVRGHLLIGDDGRIATVHGEPRDEYAVRHEGLPILLPGFIDLHVHGGGGSDTMEGGDSVERISRLHATYGTTSLLATTMTAPHEELVNALSAMGRICAERSAGGARVLGVHLEGPYINAGKLGAQPDFVRAVSIDELQELHALAPIRLITLAPELPHNLEVIEPLVAAGFRVQLGHSAGSYEDGVAALQRGAGGFTHLFNAMTGLHHRAPGMVGAALAHARYAEIIPDLLHVHPGAIRAALRAIPCLYCVTDSTAAAGMPDGDYKLGSHTVTKCLGGVRLEDGTLAGSTLTMDQALRNLVGLGLELEEAARRTSTHAADYMGLHDRGRLEPGAWADIVVLDRTLQLQQVIIEGEAIELADVH</sequence>
<dbReference type="PANTHER" id="PTHR11113:SF14">
    <property type="entry name" value="N-ACETYLGLUCOSAMINE-6-PHOSPHATE DEACETYLASE"/>
    <property type="match status" value="1"/>
</dbReference>
<gene>
    <name evidence="7" type="primary">nagA</name>
    <name evidence="7" type="ORF">HLB44_24170</name>
</gene>
<dbReference type="InterPro" id="IPR011059">
    <property type="entry name" value="Metal-dep_hydrolase_composite"/>
</dbReference>
<evidence type="ECO:0000259" key="6">
    <source>
        <dbReference type="Pfam" id="PF01979"/>
    </source>
</evidence>
<keyword evidence="3 5" id="KW-0378">Hydrolase</keyword>
<evidence type="ECO:0000313" key="8">
    <source>
        <dbReference type="Proteomes" id="UP000737171"/>
    </source>
</evidence>
<dbReference type="InterPro" id="IPR006680">
    <property type="entry name" value="Amidohydro-rel"/>
</dbReference>
<dbReference type="InterPro" id="IPR003764">
    <property type="entry name" value="GlcNAc_6-P_deAcase"/>
</dbReference>
<accession>A0ABX2EN57</accession>
<keyword evidence="8" id="KW-1185">Reference proteome</keyword>
<comment type="similarity">
    <text evidence="1 5">Belongs to the metallo-dependent hydrolases superfamily. NagA family.</text>
</comment>
<dbReference type="SUPFAM" id="SSF51338">
    <property type="entry name" value="Composite domain of metallo-dependent hydrolases"/>
    <property type="match status" value="1"/>
</dbReference>
<dbReference type="CDD" id="cd00854">
    <property type="entry name" value="NagA"/>
    <property type="match status" value="1"/>
</dbReference>
<evidence type="ECO:0000256" key="1">
    <source>
        <dbReference type="ARBA" id="ARBA00010716"/>
    </source>
</evidence>
<dbReference type="Pfam" id="PF01979">
    <property type="entry name" value="Amidohydro_1"/>
    <property type="match status" value="1"/>
</dbReference>
<comment type="caution">
    <text evidence="7">The sequence shown here is derived from an EMBL/GenBank/DDBJ whole genome shotgun (WGS) entry which is preliminary data.</text>
</comment>
<evidence type="ECO:0000256" key="4">
    <source>
        <dbReference type="ARBA" id="ARBA00023277"/>
    </source>
</evidence>
<dbReference type="NCBIfam" id="TIGR00221">
    <property type="entry name" value="nagA"/>
    <property type="match status" value="1"/>
</dbReference>
<evidence type="ECO:0000313" key="7">
    <source>
        <dbReference type="EMBL" id="NRF70107.1"/>
    </source>
</evidence>
<dbReference type="EC" id="3.5.1.25" evidence="7"/>
<evidence type="ECO:0000256" key="2">
    <source>
        <dbReference type="ARBA" id="ARBA00022723"/>
    </source>
</evidence>
<dbReference type="InterPro" id="IPR032466">
    <property type="entry name" value="Metal_Hydrolase"/>
</dbReference>
<keyword evidence="4 5" id="KW-0119">Carbohydrate metabolism</keyword>
<protein>
    <submittedName>
        <fullName evidence="7">N-acetylglucosamine-6-phosphate deacetylase</fullName>
        <ecNumber evidence="7">3.5.1.25</ecNumber>
    </submittedName>
</protein>
<dbReference type="SUPFAM" id="SSF51556">
    <property type="entry name" value="Metallo-dependent hydrolases"/>
    <property type="match status" value="1"/>
</dbReference>
<name>A0ABX2EN57_9BURK</name>
<evidence type="ECO:0000256" key="5">
    <source>
        <dbReference type="PIRNR" id="PIRNR038994"/>
    </source>
</evidence>